<protein>
    <recommendedName>
        <fullName evidence="5">Glucose-1-phosphate adenylyltransferase</fullName>
        <ecNumber evidence="5">2.7.7.27</ecNumber>
    </recommendedName>
    <alternativeName>
        <fullName evidence="5">ADP-glucose pyrophosphorylase</fullName>
        <shortName evidence="5">ADPGlc PPase</shortName>
    </alternativeName>
    <alternativeName>
        <fullName evidence="5">ADP-glucose synthase</fullName>
    </alternativeName>
</protein>
<dbReference type="CDD" id="cd04651">
    <property type="entry name" value="LbH_G1P_AT_C"/>
    <property type="match status" value="1"/>
</dbReference>
<comment type="function">
    <text evidence="5">Involved in the biosynthesis of ADP-glucose, a building block required for the elongation reactions to produce glycogen. Catalyzes the reaction between ATP and alpha-D-glucose 1-phosphate (G1P) to produce pyrophosphate and ADP-Glc.</text>
</comment>
<feature type="site" description="Could play a key role in the communication between the regulatory and the substrate sites" evidence="5">
    <location>
        <position position="60"/>
    </location>
</feature>
<feature type="domain" description="Nucleotidyl transferase" evidence="6">
    <location>
        <begin position="8"/>
        <end position="259"/>
    </location>
</feature>
<dbReference type="InterPro" id="IPR011831">
    <property type="entry name" value="ADP-Glc_PPase"/>
</dbReference>
<evidence type="ECO:0000259" key="7">
    <source>
        <dbReference type="Pfam" id="PF24894"/>
    </source>
</evidence>
<dbReference type="Gene3D" id="2.160.10.10">
    <property type="entry name" value="Hexapeptide repeat proteins"/>
    <property type="match status" value="1"/>
</dbReference>
<comment type="caution">
    <text evidence="5">Lacks conserved residue(s) required for the propagation of feature annotation.</text>
</comment>
<feature type="binding site" evidence="5">
    <location>
        <begin position="180"/>
        <end position="181"/>
    </location>
    <ligand>
        <name>alpha-D-glucose 1-phosphate</name>
        <dbReference type="ChEBI" id="CHEBI:58601"/>
    </ligand>
</feature>
<evidence type="ECO:0000259" key="6">
    <source>
        <dbReference type="Pfam" id="PF00483"/>
    </source>
</evidence>
<gene>
    <name evidence="5" type="primary">glgC</name>
    <name evidence="8" type="ORF">ACFFJ8_30075</name>
</gene>
<dbReference type="Pfam" id="PF24894">
    <property type="entry name" value="Hexapep_GlmU"/>
    <property type="match status" value="1"/>
</dbReference>
<dbReference type="Gene3D" id="3.90.550.10">
    <property type="entry name" value="Spore Coat Polysaccharide Biosynthesis Protein SpsA, Chain A"/>
    <property type="match status" value="1"/>
</dbReference>
<dbReference type="EC" id="2.7.7.27" evidence="5"/>
<keyword evidence="5" id="KW-0321">Glycogen metabolism</keyword>
<dbReference type="SUPFAM" id="SSF51161">
    <property type="entry name" value="Trimeric LpxA-like enzymes"/>
    <property type="match status" value="1"/>
</dbReference>
<dbReference type="InterPro" id="IPR029044">
    <property type="entry name" value="Nucleotide-diphossugar_trans"/>
</dbReference>
<dbReference type="CDD" id="cd02508">
    <property type="entry name" value="ADP_Glucose_PP"/>
    <property type="match status" value="1"/>
</dbReference>
<feature type="binding site" evidence="5">
    <location>
        <position position="165"/>
    </location>
    <ligand>
        <name>alpha-D-glucose 1-phosphate</name>
        <dbReference type="ChEBI" id="CHEBI:58601"/>
    </ligand>
</feature>
<evidence type="ECO:0000256" key="3">
    <source>
        <dbReference type="ARBA" id="ARBA00022695"/>
    </source>
</evidence>
<dbReference type="PANTHER" id="PTHR43523:SF2">
    <property type="entry name" value="GLUCOSE-1-PHOSPHATE ADENYLYLTRANSFERASE"/>
    <property type="match status" value="1"/>
</dbReference>
<keyword evidence="3 5" id="KW-0548">Nucleotidyltransferase</keyword>
<dbReference type="InterPro" id="IPR023049">
    <property type="entry name" value="GlgC_bac"/>
</dbReference>
<keyword evidence="9" id="KW-1185">Reference proteome</keyword>
<dbReference type="EMBL" id="JBHLVF010000041">
    <property type="protein sequence ID" value="MFC0395605.1"/>
    <property type="molecule type" value="Genomic_DNA"/>
</dbReference>
<feature type="binding site" evidence="5">
    <location>
        <position position="100"/>
    </location>
    <ligand>
        <name>alpha-D-glucose 1-phosphate</name>
        <dbReference type="ChEBI" id="CHEBI:58601"/>
    </ligand>
</feature>
<keyword evidence="5" id="KW-0547">Nucleotide-binding</keyword>
<keyword evidence="5" id="KW-0119">Carbohydrate metabolism</keyword>
<accession>A0ABV6JLC8</accession>
<dbReference type="PANTHER" id="PTHR43523">
    <property type="entry name" value="GLUCOSE-1-PHOSPHATE ADENYLYLTRANSFERASE-RELATED"/>
    <property type="match status" value="1"/>
</dbReference>
<evidence type="ECO:0000256" key="1">
    <source>
        <dbReference type="ARBA" id="ARBA00010443"/>
    </source>
</evidence>
<comment type="catalytic activity">
    <reaction evidence="5">
        <text>alpha-D-glucose 1-phosphate + ATP + H(+) = ADP-alpha-D-glucose + diphosphate</text>
        <dbReference type="Rhea" id="RHEA:12120"/>
        <dbReference type="ChEBI" id="CHEBI:15378"/>
        <dbReference type="ChEBI" id="CHEBI:30616"/>
        <dbReference type="ChEBI" id="CHEBI:33019"/>
        <dbReference type="ChEBI" id="CHEBI:57498"/>
        <dbReference type="ChEBI" id="CHEBI:58601"/>
        <dbReference type="EC" id="2.7.7.27"/>
    </reaction>
</comment>
<dbReference type="InterPro" id="IPR056818">
    <property type="entry name" value="GlmU/GlgC-like_hexapep"/>
</dbReference>
<keyword evidence="4 5" id="KW-0320">Glycogen biosynthesis</keyword>
<evidence type="ECO:0000256" key="2">
    <source>
        <dbReference type="ARBA" id="ARBA00022679"/>
    </source>
</evidence>
<proteinExistence type="inferred from homology"/>
<dbReference type="InterPro" id="IPR011004">
    <property type="entry name" value="Trimer_LpxA-like_sf"/>
</dbReference>
<feature type="domain" description="Glucose-1-phosphate adenylyltransferase/Bifunctional protein GlmU-like C-terminal hexapeptide" evidence="7">
    <location>
        <begin position="289"/>
        <end position="357"/>
    </location>
</feature>
<comment type="pathway">
    <text evidence="5">Glycan biosynthesis; glycogen biosynthesis.</text>
</comment>
<dbReference type="Pfam" id="PF00483">
    <property type="entry name" value="NTP_transferase"/>
    <property type="match status" value="1"/>
</dbReference>
<evidence type="ECO:0000256" key="5">
    <source>
        <dbReference type="HAMAP-Rule" id="MF_00624"/>
    </source>
</evidence>
<dbReference type="HAMAP" id="MF_00624">
    <property type="entry name" value="GlgC"/>
    <property type="match status" value="1"/>
</dbReference>
<evidence type="ECO:0000256" key="4">
    <source>
        <dbReference type="ARBA" id="ARBA00023056"/>
    </source>
</evidence>
<feature type="binding site" evidence="5">
    <location>
        <position position="191"/>
    </location>
    <ligand>
        <name>alpha-D-glucose 1-phosphate</name>
        <dbReference type="ChEBI" id="CHEBI:58601"/>
    </ligand>
</feature>
<dbReference type="InterPro" id="IPR005835">
    <property type="entry name" value="NTP_transferase_dom"/>
</dbReference>
<organism evidence="8 9">
    <name type="scientific">Paenibacillus mendelii</name>
    <dbReference type="NCBI Taxonomy" id="206163"/>
    <lineage>
        <taxon>Bacteria</taxon>
        <taxon>Bacillati</taxon>
        <taxon>Bacillota</taxon>
        <taxon>Bacilli</taxon>
        <taxon>Bacillales</taxon>
        <taxon>Paenibacillaceae</taxon>
        <taxon>Paenibacillus</taxon>
    </lineage>
</organism>
<comment type="similarity">
    <text evidence="1 5">Belongs to the bacterial/plant glucose-1-phosphate adenylyltransferase family.</text>
</comment>
<name>A0ABV6JLC8_9BACL</name>
<keyword evidence="2 5" id="KW-0808">Transferase</keyword>
<comment type="subunit">
    <text evidence="5">Homotetramer.</text>
</comment>
<sequence length="383" mass="42468">MITNDCIAMLLAGGEGRRLAPLTDHQAKPAVPFGGRCRIIDYSLSNCVHSGISSIGVLTQYKAQSLHDHIGDGTAWEKEGSAVRSSIELLPSSRIGTEGYAGTADALYQNLDYIDRLSPANVLVLSGDHIYRMDYRELLDSHKRSGATATLTVKPVPWKEAGRFGIMNTDEQDQIIDFTEKPIRPMSNLASMGIYMFKWADLRHALLEDHSDPNSSRDFGKDIIPRMLEAGNRLMAHRFEGYWRDVGTVQSLWEAHMDLFDREMCDERQWPVLTRDRKHSYPSFLTPHAVVRNSYIHQGSYIEGSAYRSVVFGGVSVGRGTVFRESVIMPDAQIGRNVRIIRAIIGEGAIIEDGAIIDSLDGEVTVIGAGERVGARTGFILEA</sequence>
<evidence type="ECO:0000313" key="9">
    <source>
        <dbReference type="Proteomes" id="UP001589818"/>
    </source>
</evidence>
<reference evidence="8 9" key="1">
    <citation type="submission" date="2024-09" db="EMBL/GenBank/DDBJ databases">
        <authorList>
            <person name="Sun Q."/>
            <person name="Mori K."/>
        </authorList>
    </citation>
    <scope>NUCLEOTIDE SEQUENCE [LARGE SCALE GENOMIC DNA]</scope>
    <source>
        <strain evidence="8 9">CCM 4839</strain>
    </source>
</reference>
<comment type="caution">
    <text evidence="8">The sequence shown here is derived from an EMBL/GenBank/DDBJ whole genome shotgun (WGS) entry which is preliminary data.</text>
</comment>
<dbReference type="Proteomes" id="UP001589818">
    <property type="component" value="Unassembled WGS sequence"/>
</dbReference>
<dbReference type="RefSeq" id="WP_204816687.1">
    <property type="nucleotide sequence ID" value="NZ_JANHOF010000001.1"/>
</dbReference>
<dbReference type="SUPFAM" id="SSF53448">
    <property type="entry name" value="Nucleotide-diphospho-sugar transferases"/>
    <property type="match status" value="1"/>
</dbReference>
<keyword evidence="5" id="KW-0067">ATP-binding</keyword>
<evidence type="ECO:0000313" key="8">
    <source>
        <dbReference type="EMBL" id="MFC0395605.1"/>
    </source>
</evidence>